<keyword evidence="1" id="KW-0472">Membrane</keyword>
<dbReference type="FunFam" id="3.40.720.10:FF:000017">
    <property type="entry name" value="Predicted protein"/>
    <property type="match status" value="1"/>
</dbReference>
<keyword evidence="1" id="KW-1133">Transmembrane helix</keyword>
<sequence>MLFTHRRRWFSVIVLTSLILTFFLFMTTIGPKINRDAEIVMLNDAKDFNVIVIGSEIDPASRKPVTETKSTKGSEDSNKKICNVPKLDKDAADVARFFKSETPTHCYAQPNWAFIDSNGRFATILSKATSLCQVQAIQRQSDHEMTYGQWIDIRVGDPLPSDFVKVNCSLGEHNWDGLLMSVVRNEKAVERAKNRKQPADWSGLDVFILGHDSASHMMYLRKLPKTVAYFEKIMGGVVFDAYNIVGDGTARAFVPILTGQTEEELPLTRQQWFSKSYYVDDVYPFIWKNFSDAGYVTLYGEDEAQIGTFTFRMKGFKNQPTDHYTRTYFQEHEKLHGRTRCSGSSPFYESWFRYSKEFMKTYKDFPRFLLMFMGTFSHSDYNRLGQVDDAMVKHLKEMHEGGFFDRALVVMMGDHGARFDELRNTHQGQLEERLPFFGFALPKKLREGKMKAAWENLLRNKEILSTPFDIHATLMDVLHIPSEQKLKAVQNASKRSLSLFRPLPLSRTCEQAGVAPHWCTCLDWENITNLTSTKDLLQRIALVVVETINNLTKPHRALCAPLHLKALIHAQRMVPNEALLKFKKTKDSDQIVPDFSGTNTLGIVYYQLKLITTPGDAEYEITLRHELSSNNLIVDLTSISHINRYGDRPHCIIEKNYFLGTYCVCYDKI</sequence>
<dbReference type="SUPFAM" id="SSF53649">
    <property type="entry name" value="Alkaline phosphatase-like"/>
    <property type="match status" value="1"/>
</dbReference>
<dbReference type="Gene3D" id="3.40.720.10">
    <property type="entry name" value="Alkaline Phosphatase, subunit A"/>
    <property type="match status" value="1"/>
</dbReference>
<accession>A0AAF3EQZ1</accession>
<feature type="transmembrane region" description="Helical" evidence="1">
    <location>
        <begin position="9"/>
        <end position="29"/>
    </location>
</feature>
<dbReference type="AlphaFoldDB" id="A0AAF3EQZ1"/>
<keyword evidence="2" id="KW-1185">Reference proteome</keyword>
<evidence type="ECO:0000313" key="3">
    <source>
        <dbReference type="WBParaSite" id="MBELARI_LOCUS16515"/>
    </source>
</evidence>
<dbReference type="GO" id="GO:0005615">
    <property type="term" value="C:extracellular space"/>
    <property type="evidence" value="ECO:0007669"/>
    <property type="project" value="TreeGrafter"/>
</dbReference>
<keyword evidence="1" id="KW-0812">Transmembrane</keyword>
<dbReference type="Proteomes" id="UP000887575">
    <property type="component" value="Unassembled WGS sequence"/>
</dbReference>
<proteinExistence type="predicted"/>
<organism evidence="2 3">
    <name type="scientific">Mesorhabditis belari</name>
    <dbReference type="NCBI Taxonomy" id="2138241"/>
    <lineage>
        <taxon>Eukaryota</taxon>
        <taxon>Metazoa</taxon>
        <taxon>Ecdysozoa</taxon>
        <taxon>Nematoda</taxon>
        <taxon>Chromadorea</taxon>
        <taxon>Rhabditida</taxon>
        <taxon>Rhabditina</taxon>
        <taxon>Rhabditomorpha</taxon>
        <taxon>Rhabditoidea</taxon>
        <taxon>Rhabditidae</taxon>
        <taxon>Mesorhabditinae</taxon>
        <taxon>Mesorhabditis</taxon>
    </lineage>
</organism>
<protein>
    <submittedName>
        <fullName evidence="3">Uncharacterized protein</fullName>
    </submittedName>
</protein>
<evidence type="ECO:0000256" key="1">
    <source>
        <dbReference type="SAM" id="Phobius"/>
    </source>
</evidence>
<dbReference type="WBParaSite" id="MBELARI_LOCUS16515">
    <property type="protein sequence ID" value="MBELARI_LOCUS16515"/>
    <property type="gene ID" value="MBELARI_LOCUS16515"/>
</dbReference>
<dbReference type="InterPro" id="IPR017850">
    <property type="entry name" value="Alkaline_phosphatase_core_sf"/>
</dbReference>
<reference evidence="3" key="1">
    <citation type="submission" date="2024-02" db="UniProtKB">
        <authorList>
            <consortium name="WormBaseParasite"/>
        </authorList>
    </citation>
    <scope>IDENTIFICATION</scope>
</reference>
<dbReference type="InterPro" id="IPR004245">
    <property type="entry name" value="DUF229"/>
</dbReference>
<name>A0AAF3EQZ1_9BILA</name>
<dbReference type="PANTHER" id="PTHR10974">
    <property type="entry name" value="FI08016P-RELATED"/>
    <property type="match status" value="1"/>
</dbReference>
<dbReference type="CDD" id="cd16021">
    <property type="entry name" value="ALP_like"/>
    <property type="match status" value="1"/>
</dbReference>
<dbReference type="Pfam" id="PF02995">
    <property type="entry name" value="DUF229"/>
    <property type="match status" value="1"/>
</dbReference>
<evidence type="ECO:0000313" key="2">
    <source>
        <dbReference type="Proteomes" id="UP000887575"/>
    </source>
</evidence>
<dbReference type="PANTHER" id="PTHR10974:SF1">
    <property type="entry name" value="FI08016P-RELATED"/>
    <property type="match status" value="1"/>
</dbReference>